<accession>A0A4U6X503</accession>
<comment type="caution">
    <text evidence="1">The sequence shown here is derived from an EMBL/GenBank/DDBJ whole genome shotgun (WGS) entry which is preliminary data.</text>
</comment>
<proteinExistence type="predicted"/>
<organism evidence="1 2">
    <name type="scientific">Colletotrichum tanaceti</name>
    <dbReference type="NCBI Taxonomy" id="1306861"/>
    <lineage>
        <taxon>Eukaryota</taxon>
        <taxon>Fungi</taxon>
        <taxon>Dikarya</taxon>
        <taxon>Ascomycota</taxon>
        <taxon>Pezizomycotina</taxon>
        <taxon>Sordariomycetes</taxon>
        <taxon>Hypocreomycetidae</taxon>
        <taxon>Glomerellales</taxon>
        <taxon>Glomerellaceae</taxon>
        <taxon>Colletotrichum</taxon>
        <taxon>Colletotrichum destructivum species complex</taxon>
    </lineage>
</organism>
<reference evidence="1 2" key="1">
    <citation type="journal article" date="2019" name="PLoS ONE">
        <title>Comparative genome analysis indicates high evolutionary potential of pathogenicity genes in Colletotrichum tanaceti.</title>
        <authorList>
            <person name="Lelwala R.V."/>
            <person name="Korhonen P.K."/>
            <person name="Young N.D."/>
            <person name="Scott J.B."/>
            <person name="Ades P.A."/>
            <person name="Gasser R.B."/>
            <person name="Taylor P.W.J."/>
        </authorList>
    </citation>
    <scope>NUCLEOTIDE SEQUENCE [LARGE SCALE GENOMIC DNA]</scope>
    <source>
        <strain evidence="1">BRIP57314</strain>
    </source>
</reference>
<keyword evidence="2" id="KW-1185">Reference proteome</keyword>
<evidence type="ECO:0000313" key="1">
    <source>
        <dbReference type="EMBL" id="TKW50114.1"/>
    </source>
</evidence>
<dbReference type="AlphaFoldDB" id="A0A4U6X503"/>
<evidence type="ECO:0000313" key="2">
    <source>
        <dbReference type="Proteomes" id="UP000310108"/>
    </source>
</evidence>
<name>A0A4U6X503_9PEZI</name>
<feature type="non-terminal residue" evidence="1">
    <location>
        <position position="1"/>
    </location>
</feature>
<sequence>SGVLGPPPSTNPVNRQQPLATIDGWLIRLIPGPQTSFSPGSHTV</sequence>
<dbReference type="EMBL" id="PJEX01000437">
    <property type="protein sequence ID" value="TKW50114.1"/>
    <property type="molecule type" value="Genomic_DNA"/>
</dbReference>
<dbReference type="Proteomes" id="UP000310108">
    <property type="component" value="Unassembled WGS sequence"/>
</dbReference>
<protein>
    <submittedName>
        <fullName evidence="1">Uncharacterized protein</fullName>
    </submittedName>
</protein>
<gene>
    <name evidence="1" type="ORF">CTA1_2668</name>
</gene>